<dbReference type="GO" id="GO:0005524">
    <property type="term" value="F:ATP binding"/>
    <property type="evidence" value="ECO:0007669"/>
    <property type="project" value="UniProtKB-KW"/>
</dbReference>
<dbReference type="Gene3D" id="3.40.1190.10">
    <property type="entry name" value="Mur-like, catalytic domain"/>
    <property type="match status" value="1"/>
</dbReference>
<evidence type="ECO:0000256" key="9">
    <source>
        <dbReference type="ARBA" id="ARBA00022598"/>
    </source>
</evidence>
<organism evidence="25 26">
    <name type="scientific">Methylacidiphilum caldifontis</name>
    <dbReference type="NCBI Taxonomy" id="2795386"/>
    <lineage>
        <taxon>Bacteria</taxon>
        <taxon>Pseudomonadati</taxon>
        <taxon>Verrucomicrobiota</taxon>
        <taxon>Methylacidiphilae</taxon>
        <taxon>Methylacidiphilales</taxon>
        <taxon>Methylacidiphilaceae</taxon>
        <taxon>Methylacidiphilum (ex Ratnadevi et al. 2023)</taxon>
    </lineage>
</organism>
<dbReference type="RefSeq" id="WP_134439565.1">
    <property type="nucleotide sequence ID" value="NZ_CP065957.1"/>
</dbReference>
<sequence>MNSGFAEEKLYREALQFLGQTRKMGMKLGLQNIERLAQEMGNPHKNLNFIHIAGTNGKGSTAAFIASAMKASGIKTGLYSSPHLISIRERIQVNGKSITKLQFSRWISEIQEKIQNIRLNQKEFACTFFEILTMVAILEFSRCKVDWVIWETGLGGRLDATNFIVPRLSVITNIDYDHTQYLGDSLELIAAEKAGIIKKGVPVVVGNLRGEALEVIRNHAAKNEAPLVEVCQTVSMRTIKLDYKEHWVEISGYPFCLGLRGSHQLENAACAFVCLQLLFSGDNHLSLQNIQQGFKTVCWPGRFHLLWENPLCIIDGAHNEAAIDRLVASWEKIFGNEPYHLVFGVLRDKNFALMSNILKKKAKAVTLIKPPTSRGLDPLELVPFFDDLKIQICSSWHDFKLSLGKTSLPILVTGSLYLIGHILVEEYGEEEEYRWNELLDG</sequence>
<dbReference type="PANTHER" id="PTHR11136">
    <property type="entry name" value="FOLYLPOLYGLUTAMATE SYNTHASE-RELATED"/>
    <property type="match status" value="1"/>
</dbReference>
<evidence type="ECO:0000256" key="20">
    <source>
        <dbReference type="ARBA" id="ARBA00049035"/>
    </source>
</evidence>
<evidence type="ECO:0000313" key="26">
    <source>
        <dbReference type="Proteomes" id="UP000297713"/>
    </source>
</evidence>
<comment type="cofactor">
    <cofactor evidence="1">
        <name>Mg(2+)</name>
        <dbReference type="ChEBI" id="CHEBI:18420"/>
    </cofactor>
</comment>
<dbReference type="SUPFAM" id="SSF53244">
    <property type="entry name" value="MurD-like peptide ligases, peptide-binding domain"/>
    <property type="match status" value="1"/>
</dbReference>
<comment type="catalytic activity">
    <reaction evidence="19">
        <text>10-formyltetrahydrofolyl-(gamma-L-Glu)(n) + L-glutamate + ATP = 10-formyltetrahydrofolyl-(gamma-L-Glu)(n+1) + ADP + phosphate + H(+)</text>
        <dbReference type="Rhea" id="RHEA:51904"/>
        <dbReference type="Rhea" id="RHEA-COMP:13088"/>
        <dbReference type="Rhea" id="RHEA-COMP:14300"/>
        <dbReference type="ChEBI" id="CHEBI:15378"/>
        <dbReference type="ChEBI" id="CHEBI:29985"/>
        <dbReference type="ChEBI" id="CHEBI:30616"/>
        <dbReference type="ChEBI" id="CHEBI:43474"/>
        <dbReference type="ChEBI" id="CHEBI:134413"/>
        <dbReference type="ChEBI" id="CHEBI:456216"/>
        <dbReference type="EC" id="6.3.2.17"/>
    </reaction>
</comment>
<evidence type="ECO:0000259" key="23">
    <source>
        <dbReference type="Pfam" id="PF02875"/>
    </source>
</evidence>
<dbReference type="SUPFAM" id="SSF53623">
    <property type="entry name" value="MurD-like peptide ligases, catalytic domain"/>
    <property type="match status" value="1"/>
</dbReference>
<evidence type="ECO:0000256" key="22">
    <source>
        <dbReference type="PIRNR" id="PIRNR001563"/>
    </source>
</evidence>
<dbReference type="InterPro" id="IPR004101">
    <property type="entry name" value="Mur_ligase_C"/>
</dbReference>
<evidence type="ECO:0000256" key="18">
    <source>
        <dbReference type="ARBA" id="ARBA00047493"/>
    </source>
</evidence>
<dbReference type="InterPro" id="IPR036615">
    <property type="entry name" value="Mur_ligase_C_dom_sf"/>
</dbReference>
<keyword evidence="13" id="KW-0460">Magnesium</keyword>
<comment type="catalytic activity">
    <reaction evidence="18">
        <text>(6S)-5,6,7,8-tetrahydrofolyl-(gamma-L-Glu)(n) + L-glutamate + ATP = (6S)-5,6,7,8-tetrahydrofolyl-(gamma-L-Glu)(n+1) + ADP + phosphate + H(+)</text>
        <dbReference type="Rhea" id="RHEA:10580"/>
        <dbReference type="Rhea" id="RHEA-COMP:14738"/>
        <dbReference type="Rhea" id="RHEA-COMP:14740"/>
        <dbReference type="ChEBI" id="CHEBI:15378"/>
        <dbReference type="ChEBI" id="CHEBI:29985"/>
        <dbReference type="ChEBI" id="CHEBI:30616"/>
        <dbReference type="ChEBI" id="CHEBI:43474"/>
        <dbReference type="ChEBI" id="CHEBI:141005"/>
        <dbReference type="ChEBI" id="CHEBI:456216"/>
        <dbReference type="EC" id="6.3.2.17"/>
    </reaction>
</comment>
<keyword evidence="14" id="KW-0289">Folate biosynthesis</keyword>
<dbReference type="Proteomes" id="UP000297713">
    <property type="component" value="Unassembled WGS sequence"/>
</dbReference>
<evidence type="ECO:0000256" key="14">
    <source>
        <dbReference type="ARBA" id="ARBA00022909"/>
    </source>
</evidence>
<evidence type="ECO:0000256" key="2">
    <source>
        <dbReference type="ARBA" id="ARBA00002714"/>
    </source>
</evidence>
<evidence type="ECO:0000256" key="15">
    <source>
        <dbReference type="ARBA" id="ARBA00030048"/>
    </source>
</evidence>
<dbReference type="OrthoDB" id="9809356at2"/>
<comment type="function">
    <text evidence="2">Functions in two distinct reactions of the de novo folate biosynthetic pathway. Catalyzes the addition of a glutamate residue to dihydropteroate (7,8-dihydropteroate or H2Pte) to form dihydrofolate (7,8-dihydrofolate monoglutamate or H2Pte-Glu). Also catalyzes successive additions of L-glutamate to tetrahydrofolate or 10-formyltetrahydrofolate or 5,10-methylenetetrahydrofolate, leading to folylpolyglutamate derivatives.</text>
</comment>
<evidence type="ECO:0000256" key="5">
    <source>
        <dbReference type="ARBA" id="ARBA00008276"/>
    </source>
</evidence>
<feature type="domain" description="Mur ligase C-terminal" evidence="23">
    <location>
        <begin position="301"/>
        <end position="381"/>
    </location>
</feature>
<comment type="pathway">
    <text evidence="3">Cofactor biosynthesis; tetrahydrofolate biosynthesis; 7,8-dihydrofolate from 2-amino-4-hydroxy-6-hydroxymethyl-7,8-dihydropteridine diphosphate and 4-aminobenzoate: step 2/2.</text>
</comment>
<evidence type="ECO:0000256" key="6">
    <source>
        <dbReference type="ARBA" id="ARBA00013023"/>
    </source>
</evidence>
<keyword evidence="26" id="KW-1185">Reference proteome</keyword>
<evidence type="ECO:0000256" key="8">
    <source>
        <dbReference type="ARBA" id="ARBA00019357"/>
    </source>
</evidence>
<dbReference type="GO" id="GO:0004326">
    <property type="term" value="F:tetrahydrofolylpolyglutamate synthase activity"/>
    <property type="evidence" value="ECO:0007669"/>
    <property type="project" value="UniProtKB-EC"/>
</dbReference>
<evidence type="ECO:0000256" key="1">
    <source>
        <dbReference type="ARBA" id="ARBA00001946"/>
    </source>
</evidence>
<comment type="similarity">
    <text evidence="5 22">Belongs to the folylpolyglutamate synthase family.</text>
</comment>
<keyword evidence="12 22" id="KW-0067">ATP-binding</keyword>
<dbReference type="GO" id="GO:0005737">
    <property type="term" value="C:cytoplasm"/>
    <property type="evidence" value="ECO:0007669"/>
    <property type="project" value="TreeGrafter"/>
</dbReference>
<dbReference type="PANTHER" id="PTHR11136:SF0">
    <property type="entry name" value="DIHYDROFOLATE SYNTHETASE-RELATED"/>
    <property type="match status" value="1"/>
</dbReference>
<keyword evidence="11 22" id="KW-0547">Nucleotide-binding</keyword>
<comment type="pathway">
    <text evidence="4">Cofactor biosynthesis; tetrahydrofolylpolyglutamate biosynthesis.</text>
</comment>
<evidence type="ECO:0000256" key="13">
    <source>
        <dbReference type="ARBA" id="ARBA00022842"/>
    </source>
</evidence>
<dbReference type="EC" id="6.3.2.17" evidence="7"/>
<dbReference type="InterPro" id="IPR001645">
    <property type="entry name" value="Folylpolyglutamate_synth"/>
</dbReference>
<dbReference type="PIRSF" id="PIRSF001563">
    <property type="entry name" value="Folylpolyglu_synth"/>
    <property type="match status" value="1"/>
</dbReference>
<dbReference type="GO" id="GO:0046656">
    <property type="term" value="P:folic acid biosynthetic process"/>
    <property type="evidence" value="ECO:0007669"/>
    <property type="project" value="UniProtKB-KW"/>
</dbReference>
<evidence type="ECO:0000256" key="17">
    <source>
        <dbReference type="ARBA" id="ARBA00032510"/>
    </source>
</evidence>
<reference evidence="25 26" key="1">
    <citation type="submission" date="2016-05" db="EMBL/GenBank/DDBJ databases">
        <title>Diversity and Homogeneity among Thermoacidophilic Verrucomicrobia Methanotrophs Linked with Geographical Origin.</title>
        <authorList>
            <person name="Erikstad H.-A."/>
            <person name="Smestad N.B."/>
            <person name="Ceballos R.M."/>
            <person name="Birkeland N.-K."/>
        </authorList>
    </citation>
    <scope>NUCLEOTIDE SEQUENCE [LARGE SCALE GENOMIC DNA]</scope>
    <source>
        <strain evidence="25 26">Phi</strain>
    </source>
</reference>
<comment type="catalytic activity">
    <reaction evidence="21">
        <text>7,8-dihydropteroate + L-glutamate + ATP = 7,8-dihydrofolate + ADP + phosphate + H(+)</text>
        <dbReference type="Rhea" id="RHEA:23584"/>
        <dbReference type="ChEBI" id="CHEBI:15378"/>
        <dbReference type="ChEBI" id="CHEBI:17839"/>
        <dbReference type="ChEBI" id="CHEBI:29985"/>
        <dbReference type="ChEBI" id="CHEBI:30616"/>
        <dbReference type="ChEBI" id="CHEBI:43474"/>
        <dbReference type="ChEBI" id="CHEBI:57451"/>
        <dbReference type="ChEBI" id="CHEBI:456216"/>
        <dbReference type="EC" id="6.3.2.12"/>
    </reaction>
</comment>
<dbReference type="EMBL" id="LXQC01000113">
    <property type="protein sequence ID" value="TFE70618.1"/>
    <property type="molecule type" value="Genomic_DNA"/>
</dbReference>
<dbReference type="InterPro" id="IPR036565">
    <property type="entry name" value="Mur-like_cat_sf"/>
</dbReference>
<comment type="caution">
    <text evidence="25">The sequence shown here is derived from an EMBL/GenBank/DDBJ whole genome shotgun (WGS) entry which is preliminary data.</text>
</comment>
<dbReference type="Gene3D" id="3.90.190.20">
    <property type="entry name" value="Mur ligase, C-terminal domain"/>
    <property type="match status" value="1"/>
</dbReference>
<proteinExistence type="inferred from homology"/>
<accession>A0A4Y8PG69</accession>
<evidence type="ECO:0000256" key="4">
    <source>
        <dbReference type="ARBA" id="ARBA00005150"/>
    </source>
</evidence>
<dbReference type="EC" id="6.3.2.12" evidence="6"/>
<evidence type="ECO:0000256" key="3">
    <source>
        <dbReference type="ARBA" id="ARBA00004799"/>
    </source>
</evidence>
<dbReference type="GO" id="GO:0046872">
    <property type="term" value="F:metal ion binding"/>
    <property type="evidence" value="ECO:0007669"/>
    <property type="project" value="UniProtKB-KW"/>
</dbReference>
<evidence type="ECO:0000256" key="10">
    <source>
        <dbReference type="ARBA" id="ARBA00022723"/>
    </source>
</evidence>
<evidence type="ECO:0000256" key="16">
    <source>
        <dbReference type="ARBA" id="ARBA00030592"/>
    </source>
</evidence>
<evidence type="ECO:0000256" key="12">
    <source>
        <dbReference type="ARBA" id="ARBA00022840"/>
    </source>
</evidence>
<gene>
    <name evidence="25" type="ORF">A7Q10_05965</name>
</gene>
<evidence type="ECO:0000256" key="21">
    <source>
        <dbReference type="ARBA" id="ARBA00049161"/>
    </source>
</evidence>
<evidence type="ECO:0000256" key="19">
    <source>
        <dbReference type="ARBA" id="ARBA00047808"/>
    </source>
</evidence>
<dbReference type="InterPro" id="IPR013221">
    <property type="entry name" value="Mur_ligase_cen"/>
</dbReference>
<dbReference type="Pfam" id="PF08245">
    <property type="entry name" value="Mur_ligase_M"/>
    <property type="match status" value="1"/>
</dbReference>
<evidence type="ECO:0000256" key="11">
    <source>
        <dbReference type="ARBA" id="ARBA00022741"/>
    </source>
</evidence>
<dbReference type="Pfam" id="PF02875">
    <property type="entry name" value="Mur_ligase_C"/>
    <property type="match status" value="1"/>
</dbReference>
<evidence type="ECO:0000256" key="7">
    <source>
        <dbReference type="ARBA" id="ARBA00013025"/>
    </source>
</evidence>
<keyword evidence="10" id="KW-0479">Metal-binding</keyword>
<evidence type="ECO:0000259" key="24">
    <source>
        <dbReference type="Pfam" id="PF08245"/>
    </source>
</evidence>
<comment type="catalytic activity">
    <reaction evidence="20">
        <text>(6R)-5,10-methylenetetrahydrofolyl-(gamma-L-Glu)(n) + L-glutamate + ATP = (6R)-5,10-methylenetetrahydrofolyl-(gamma-L-Glu)(n+1) + ADP + phosphate + H(+)</text>
        <dbReference type="Rhea" id="RHEA:51912"/>
        <dbReference type="Rhea" id="RHEA-COMP:13257"/>
        <dbReference type="Rhea" id="RHEA-COMP:13258"/>
        <dbReference type="ChEBI" id="CHEBI:15378"/>
        <dbReference type="ChEBI" id="CHEBI:29985"/>
        <dbReference type="ChEBI" id="CHEBI:30616"/>
        <dbReference type="ChEBI" id="CHEBI:43474"/>
        <dbReference type="ChEBI" id="CHEBI:136572"/>
        <dbReference type="ChEBI" id="CHEBI:456216"/>
        <dbReference type="EC" id="6.3.2.17"/>
    </reaction>
</comment>
<protein>
    <recommendedName>
        <fullName evidence="8">Dihydrofolate synthase/folylpolyglutamate synthase</fullName>
        <ecNumber evidence="6">6.3.2.12</ecNumber>
        <ecNumber evidence="7">6.3.2.17</ecNumber>
    </recommendedName>
    <alternativeName>
        <fullName evidence="17">Folylpoly-gamma-glutamate synthetase-dihydrofolate synthetase</fullName>
    </alternativeName>
    <alternativeName>
        <fullName evidence="15">Folylpolyglutamate synthetase</fullName>
    </alternativeName>
    <alternativeName>
        <fullName evidence="16">Tetrahydrofolylpolyglutamate synthase</fullName>
    </alternativeName>
</protein>
<name>A0A4Y8PG69_9BACT</name>
<feature type="domain" description="Mur ligase central" evidence="24">
    <location>
        <begin position="52"/>
        <end position="274"/>
    </location>
</feature>
<dbReference type="GO" id="GO:0008841">
    <property type="term" value="F:dihydrofolate synthase activity"/>
    <property type="evidence" value="ECO:0007669"/>
    <property type="project" value="UniProtKB-EC"/>
</dbReference>
<dbReference type="FunFam" id="3.40.1190.10:FF:000011">
    <property type="entry name" value="Folylpolyglutamate synthase/dihydrofolate synthase"/>
    <property type="match status" value="1"/>
</dbReference>
<keyword evidence="9 22" id="KW-0436">Ligase</keyword>
<evidence type="ECO:0000313" key="25">
    <source>
        <dbReference type="EMBL" id="TFE70618.1"/>
    </source>
</evidence>
<dbReference type="NCBIfam" id="TIGR01499">
    <property type="entry name" value="folC"/>
    <property type="match status" value="1"/>
</dbReference>
<dbReference type="AlphaFoldDB" id="A0A4Y8PG69"/>